<evidence type="ECO:0000256" key="1">
    <source>
        <dbReference type="HAMAP-Rule" id="MF_00761"/>
    </source>
</evidence>
<comment type="similarity">
    <text evidence="1">Belongs to the UPF0303 family.</text>
</comment>
<evidence type="ECO:0000313" key="2">
    <source>
        <dbReference type="EMBL" id="BBH23229.1"/>
    </source>
</evidence>
<dbReference type="HAMAP" id="MF_00761">
    <property type="entry name" value="UPF0303"/>
    <property type="match status" value="1"/>
</dbReference>
<dbReference type="EMBL" id="AP019308">
    <property type="protein sequence ID" value="BBH23229.1"/>
    <property type="molecule type" value="Genomic_DNA"/>
</dbReference>
<sequence length="158" mass="17704">MEDTKALLEQLKREEAILKFDSFTNETALQVGAKLVEVALQQNLPVTIDISRGDLQLFRATLPNSTKDADSWIRRKNRVVNQFSQSSYLIGTRMKLLNMTMQEFALLDPMEYAANGGAFPIVVENAGFIGTITVAGLSQEEDHELVITVLKQFLNKEV</sequence>
<dbReference type="OrthoDB" id="9815315at2"/>
<dbReference type="PANTHER" id="PTHR28255">
    <property type="match status" value="1"/>
</dbReference>
<keyword evidence="3" id="KW-1185">Reference proteome</keyword>
<dbReference type="RefSeq" id="WP_125662546.1">
    <property type="nucleotide sequence ID" value="NZ_AP019308.1"/>
</dbReference>
<dbReference type="InterPro" id="IPR038084">
    <property type="entry name" value="PduO/GlcC-like_sf"/>
</dbReference>
<dbReference type="PIRSF" id="PIRSF008757">
    <property type="entry name" value="UCP008757"/>
    <property type="match status" value="1"/>
</dbReference>
<dbReference type="SUPFAM" id="SSF143744">
    <property type="entry name" value="GlcG-like"/>
    <property type="match status" value="1"/>
</dbReference>
<reference evidence="2 3" key="1">
    <citation type="submission" date="2018-11" db="EMBL/GenBank/DDBJ databases">
        <title>Complete genome sequence of Paenibacillus baekrokdamisoli strain KCTC 33723.</title>
        <authorList>
            <person name="Kang S.W."/>
            <person name="Lee K.C."/>
            <person name="Kim K.K."/>
            <person name="Kim J.S."/>
            <person name="Kim D.S."/>
            <person name="Ko S.H."/>
            <person name="Yang S.H."/>
            <person name="Lee J.S."/>
        </authorList>
    </citation>
    <scope>NUCLEOTIDE SEQUENCE [LARGE SCALE GENOMIC DNA]</scope>
    <source>
        <strain evidence="2 3">KCTC 33723</strain>
    </source>
</reference>
<dbReference type="InterPro" id="IPR010371">
    <property type="entry name" value="YBR137W-like"/>
</dbReference>
<dbReference type="PANTHER" id="PTHR28255:SF1">
    <property type="entry name" value="UPF0303 PROTEIN YBR137W"/>
    <property type="match status" value="1"/>
</dbReference>
<gene>
    <name evidence="2" type="ORF">Back11_45740</name>
</gene>
<dbReference type="Gene3D" id="3.30.450.150">
    <property type="entry name" value="Haem-degrading domain"/>
    <property type="match status" value="1"/>
</dbReference>
<protein>
    <recommendedName>
        <fullName evidence="1">UPF0303 protein Back11_45740</fullName>
    </recommendedName>
</protein>
<dbReference type="NCBIfam" id="NF002696">
    <property type="entry name" value="PRK02487.1-5"/>
    <property type="match status" value="1"/>
</dbReference>
<dbReference type="Pfam" id="PF03928">
    <property type="entry name" value="HbpS-like"/>
    <property type="match status" value="1"/>
</dbReference>
<accession>A0A3G9JJM9</accession>
<organism evidence="2 3">
    <name type="scientific">Paenibacillus baekrokdamisoli</name>
    <dbReference type="NCBI Taxonomy" id="1712516"/>
    <lineage>
        <taxon>Bacteria</taxon>
        <taxon>Bacillati</taxon>
        <taxon>Bacillota</taxon>
        <taxon>Bacilli</taxon>
        <taxon>Bacillales</taxon>
        <taxon>Paenibacillaceae</taxon>
        <taxon>Paenibacillus</taxon>
    </lineage>
</organism>
<dbReference type="AlphaFoldDB" id="A0A3G9JJM9"/>
<dbReference type="InterPro" id="IPR005624">
    <property type="entry name" value="PduO/GlcC-like"/>
</dbReference>
<name>A0A3G9JJM9_9BACL</name>
<dbReference type="KEGG" id="pbk:Back11_45740"/>
<dbReference type="Proteomes" id="UP000275368">
    <property type="component" value="Chromosome"/>
</dbReference>
<evidence type="ECO:0000313" key="3">
    <source>
        <dbReference type="Proteomes" id="UP000275368"/>
    </source>
</evidence>
<proteinExistence type="inferred from homology"/>